<evidence type="ECO:0000256" key="1">
    <source>
        <dbReference type="SAM" id="MobiDB-lite"/>
    </source>
</evidence>
<name>M0QDK0_9ACTN</name>
<accession>M0QDK0</accession>
<organism evidence="2 3">
    <name type="scientific">Gordonia soli NBRC 108243</name>
    <dbReference type="NCBI Taxonomy" id="1223545"/>
    <lineage>
        <taxon>Bacteria</taxon>
        <taxon>Bacillati</taxon>
        <taxon>Actinomycetota</taxon>
        <taxon>Actinomycetes</taxon>
        <taxon>Mycobacteriales</taxon>
        <taxon>Gordoniaceae</taxon>
        <taxon>Gordonia</taxon>
    </lineage>
</organism>
<sequence>MSTPVGDRRRGRNREAALHEFPAWGLEIMMGLYGPETIRDACADGARNAAESAPTDALPGAGPLTPTGGAAPAHQPAGCGPRAADPVSPMMIELEAINELARYLERKLRRR</sequence>
<reference evidence="2 3" key="1">
    <citation type="submission" date="2013-01" db="EMBL/GenBank/DDBJ databases">
        <title>Whole genome shotgun sequence of Gordonia soli NBRC 108243.</title>
        <authorList>
            <person name="Isaki-Nakamura S."/>
            <person name="Hosoyama A."/>
            <person name="Tsuchikane K."/>
            <person name="Ando Y."/>
            <person name="Baba S."/>
            <person name="Ohji S."/>
            <person name="Hamada M."/>
            <person name="Tamura T."/>
            <person name="Yamazoe A."/>
            <person name="Yamazaki S."/>
            <person name="Fujita N."/>
        </authorList>
    </citation>
    <scope>NUCLEOTIDE SEQUENCE [LARGE SCALE GENOMIC DNA]</scope>
    <source>
        <strain evidence="2 3">NBRC 108243</strain>
    </source>
</reference>
<dbReference type="AlphaFoldDB" id="M0QDK0"/>
<protein>
    <submittedName>
        <fullName evidence="2">Uncharacterized protein</fullName>
    </submittedName>
</protein>
<dbReference type="EMBL" id="BANX01000002">
    <property type="protein sequence ID" value="GAC66514.1"/>
    <property type="molecule type" value="Genomic_DNA"/>
</dbReference>
<evidence type="ECO:0000313" key="3">
    <source>
        <dbReference type="Proteomes" id="UP000011666"/>
    </source>
</evidence>
<feature type="region of interest" description="Disordered" evidence="1">
    <location>
        <begin position="44"/>
        <end position="86"/>
    </location>
</feature>
<dbReference type="STRING" id="1223545.GS4_02_02250"/>
<proteinExistence type="predicted"/>
<evidence type="ECO:0000313" key="2">
    <source>
        <dbReference type="EMBL" id="GAC66514.1"/>
    </source>
</evidence>
<keyword evidence="3" id="KW-1185">Reference proteome</keyword>
<dbReference type="OrthoDB" id="4381415at2"/>
<dbReference type="Proteomes" id="UP000011666">
    <property type="component" value="Unassembled WGS sequence"/>
</dbReference>
<dbReference type="eggNOG" id="ENOG5031W20">
    <property type="taxonomic scope" value="Bacteria"/>
</dbReference>
<feature type="compositionally biased region" description="Low complexity" evidence="1">
    <location>
        <begin position="57"/>
        <end position="73"/>
    </location>
</feature>
<comment type="caution">
    <text evidence="2">The sequence shown here is derived from an EMBL/GenBank/DDBJ whole genome shotgun (WGS) entry which is preliminary data.</text>
</comment>
<gene>
    <name evidence="2" type="ORF">GS4_02_02250</name>
</gene>
<dbReference type="RefSeq" id="WP_007616805.1">
    <property type="nucleotide sequence ID" value="NZ_BANX01000002.1"/>
</dbReference>